<keyword evidence="3" id="KW-1185">Reference proteome</keyword>
<evidence type="ECO:0000313" key="3">
    <source>
        <dbReference type="Proteomes" id="UP001497516"/>
    </source>
</evidence>
<dbReference type="AlphaFoldDB" id="A0AAV2F999"/>
<name>A0AAV2F999_9ROSI</name>
<evidence type="ECO:0000256" key="1">
    <source>
        <dbReference type="SAM" id="MobiDB-lite"/>
    </source>
</evidence>
<gene>
    <name evidence="2" type="ORF">LTRI10_LOCUS34864</name>
</gene>
<evidence type="ECO:0000313" key="2">
    <source>
        <dbReference type="EMBL" id="CAL1394358.1"/>
    </source>
</evidence>
<reference evidence="2 3" key="1">
    <citation type="submission" date="2024-04" db="EMBL/GenBank/DDBJ databases">
        <authorList>
            <person name="Fracassetti M."/>
        </authorList>
    </citation>
    <scope>NUCLEOTIDE SEQUENCE [LARGE SCALE GENOMIC DNA]</scope>
</reference>
<accession>A0AAV2F999</accession>
<feature type="region of interest" description="Disordered" evidence="1">
    <location>
        <begin position="84"/>
        <end position="131"/>
    </location>
</feature>
<sequence>MMCLNILNSVLAIDHKYGITDIPYAILVNTFLKKVGVVLVAYPSSNSLSVYHHVAAIVEDLRDPVRAYQQRYLIDDMLKRMLQNRDREDRDGQRDMGADDDDDDDDDDEYDEDDDLVDDVDSGFRARRQVQ</sequence>
<feature type="compositionally biased region" description="Acidic residues" evidence="1">
    <location>
        <begin position="98"/>
        <end position="121"/>
    </location>
</feature>
<dbReference type="Proteomes" id="UP001497516">
    <property type="component" value="Chromosome 6"/>
</dbReference>
<organism evidence="2 3">
    <name type="scientific">Linum trigynum</name>
    <dbReference type="NCBI Taxonomy" id="586398"/>
    <lineage>
        <taxon>Eukaryota</taxon>
        <taxon>Viridiplantae</taxon>
        <taxon>Streptophyta</taxon>
        <taxon>Embryophyta</taxon>
        <taxon>Tracheophyta</taxon>
        <taxon>Spermatophyta</taxon>
        <taxon>Magnoliopsida</taxon>
        <taxon>eudicotyledons</taxon>
        <taxon>Gunneridae</taxon>
        <taxon>Pentapetalae</taxon>
        <taxon>rosids</taxon>
        <taxon>fabids</taxon>
        <taxon>Malpighiales</taxon>
        <taxon>Linaceae</taxon>
        <taxon>Linum</taxon>
    </lineage>
</organism>
<dbReference type="EMBL" id="OZ034819">
    <property type="protein sequence ID" value="CAL1394358.1"/>
    <property type="molecule type" value="Genomic_DNA"/>
</dbReference>
<feature type="compositionally biased region" description="Basic and acidic residues" evidence="1">
    <location>
        <begin position="84"/>
        <end position="97"/>
    </location>
</feature>
<proteinExistence type="predicted"/>
<protein>
    <submittedName>
        <fullName evidence="2">Uncharacterized protein</fullName>
    </submittedName>
</protein>